<dbReference type="Pfam" id="PF00561">
    <property type="entry name" value="Abhydrolase_1"/>
    <property type="match status" value="1"/>
</dbReference>
<gene>
    <name evidence="4" type="ORF">SCHCODRAFT_104051</name>
</gene>
<dbReference type="AlphaFoldDB" id="D8PQQ6"/>
<reference evidence="4 5" key="1">
    <citation type="journal article" date="2010" name="Nat. Biotechnol.">
        <title>Genome sequence of the model mushroom Schizophyllum commune.</title>
        <authorList>
            <person name="Ohm R.A."/>
            <person name="de Jong J.F."/>
            <person name="Lugones L.G."/>
            <person name="Aerts A."/>
            <person name="Kothe E."/>
            <person name="Stajich J.E."/>
            <person name="de Vries R.P."/>
            <person name="Record E."/>
            <person name="Levasseur A."/>
            <person name="Baker S.E."/>
            <person name="Bartholomew K.A."/>
            <person name="Coutinho P.M."/>
            <person name="Erdmann S."/>
            <person name="Fowler T.J."/>
            <person name="Gathman A.C."/>
            <person name="Lombard V."/>
            <person name="Henrissat B."/>
            <person name="Knabe N."/>
            <person name="Kuees U."/>
            <person name="Lilly W.W."/>
            <person name="Lindquist E."/>
            <person name="Lucas S."/>
            <person name="Magnuson J.K."/>
            <person name="Piumi F."/>
            <person name="Raudaskoski M."/>
            <person name="Salamov A."/>
            <person name="Schmutz J."/>
            <person name="Schwarze F.W.M.R."/>
            <person name="vanKuyk P.A."/>
            <person name="Horton J.S."/>
            <person name="Grigoriev I.V."/>
            <person name="Woesten H.A.B."/>
        </authorList>
    </citation>
    <scope>NUCLEOTIDE SEQUENCE [LARGE SCALE GENOMIC DNA]</scope>
    <source>
        <strain evidence="5">H4-8 / FGSC 9210</strain>
    </source>
</reference>
<dbReference type="VEuPathDB" id="FungiDB:SCHCODRAFT_02529413"/>
<dbReference type="GO" id="GO:0052689">
    <property type="term" value="F:carboxylic ester hydrolase activity"/>
    <property type="evidence" value="ECO:0007669"/>
    <property type="project" value="TreeGrafter"/>
</dbReference>
<protein>
    <recommendedName>
        <fullName evidence="3">AB hydrolase-1 domain-containing protein</fullName>
    </recommendedName>
</protein>
<dbReference type="GeneID" id="9584964"/>
<accession>D8PQQ6</accession>
<dbReference type="OMA" id="ECMNDIN"/>
<evidence type="ECO:0000313" key="5">
    <source>
        <dbReference type="Proteomes" id="UP000007431"/>
    </source>
</evidence>
<comment type="similarity">
    <text evidence="1">Belongs to the AB hydrolase superfamily.</text>
</comment>
<dbReference type="KEGG" id="scm:SCHCO_02529413"/>
<name>D8PQQ6_SCHCM</name>
<keyword evidence="2" id="KW-0378">Hydrolase</keyword>
<evidence type="ECO:0000313" key="4">
    <source>
        <dbReference type="EMBL" id="EFJ02430.1"/>
    </source>
</evidence>
<dbReference type="HOGENOM" id="CLU_020336_53_2_1"/>
<dbReference type="Gene3D" id="3.40.50.1820">
    <property type="entry name" value="alpha/beta hydrolase"/>
    <property type="match status" value="1"/>
</dbReference>
<dbReference type="OrthoDB" id="8119704at2759"/>
<dbReference type="EMBL" id="GL377302">
    <property type="protein sequence ID" value="EFJ02430.1"/>
    <property type="molecule type" value="Genomic_DNA"/>
</dbReference>
<dbReference type="FunCoup" id="D8PQQ6">
    <property type="interactions" value="271"/>
</dbReference>
<dbReference type="STRING" id="578458.D8PQQ6"/>
<dbReference type="PANTHER" id="PTHR46118">
    <property type="entry name" value="PROTEIN ABHD11"/>
    <property type="match status" value="1"/>
</dbReference>
<proteinExistence type="inferred from homology"/>
<feature type="domain" description="AB hydrolase-1" evidence="3">
    <location>
        <begin position="4"/>
        <end position="192"/>
    </location>
</feature>
<dbReference type="PANTHER" id="PTHR46118:SF4">
    <property type="entry name" value="PROTEIN ABHD11"/>
    <property type="match status" value="1"/>
</dbReference>
<dbReference type="GO" id="GO:0005739">
    <property type="term" value="C:mitochondrion"/>
    <property type="evidence" value="ECO:0007669"/>
    <property type="project" value="TreeGrafter"/>
</dbReference>
<evidence type="ECO:0000256" key="1">
    <source>
        <dbReference type="ARBA" id="ARBA00008645"/>
    </source>
</evidence>
<evidence type="ECO:0000256" key="2">
    <source>
        <dbReference type="ARBA" id="ARBA00022801"/>
    </source>
</evidence>
<dbReference type="Proteomes" id="UP000007431">
    <property type="component" value="Unassembled WGS sequence"/>
</dbReference>
<feature type="non-terminal residue" evidence="4">
    <location>
        <position position="212"/>
    </location>
</feature>
<dbReference type="RefSeq" id="XP_003037332.1">
    <property type="nucleotide sequence ID" value="XM_003037286.1"/>
</dbReference>
<dbReference type="SUPFAM" id="SSF53474">
    <property type="entry name" value="alpha/beta-Hydrolases"/>
    <property type="match status" value="1"/>
</dbReference>
<dbReference type="InterPro" id="IPR029058">
    <property type="entry name" value="AB_hydrolase_fold"/>
</dbReference>
<dbReference type="InterPro" id="IPR000073">
    <property type="entry name" value="AB_hydrolase_1"/>
</dbReference>
<dbReference type="InParanoid" id="D8PQQ6"/>
<evidence type="ECO:0000259" key="3">
    <source>
        <dbReference type="Pfam" id="PF00561"/>
    </source>
</evidence>
<keyword evidence="5" id="KW-1185">Reference proteome</keyword>
<sequence length="212" mass="23656">MTYSAMAEDVLHFLRKHQLKNVSLLGHSMGGKVAMTVALNYNLPDGLLENLIVEDTAPAAGAQLTEFPGYIKGMRAVNAAEVTTRKEATDILAKGEKDPAILQFLLTNLELPPRVEHAQFKIPLDILEGYTNSMGDFPYAPGERQWSGRTLFIRGTKSKYMNERNIQVVQKMFPSMQLTELPAGHWVHSERPQDFRKVVSQFIGPMEPLSGS</sequence>
<organism evidence="5">
    <name type="scientific">Schizophyllum commune (strain H4-8 / FGSC 9210)</name>
    <name type="common">Split gill fungus</name>
    <dbReference type="NCBI Taxonomy" id="578458"/>
    <lineage>
        <taxon>Eukaryota</taxon>
        <taxon>Fungi</taxon>
        <taxon>Dikarya</taxon>
        <taxon>Basidiomycota</taxon>
        <taxon>Agaricomycotina</taxon>
        <taxon>Agaricomycetes</taxon>
        <taxon>Agaricomycetidae</taxon>
        <taxon>Agaricales</taxon>
        <taxon>Schizophyllaceae</taxon>
        <taxon>Schizophyllum</taxon>
    </lineage>
</organism>
<dbReference type="eggNOG" id="KOG2382">
    <property type="taxonomic scope" value="Eukaryota"/>
</dbReference>